<proteinExistence type="predicted"/>
<dbReference type="Pfam" id="PF07534">
    <property type="entry name" value="TLD"/>
    <property type="match status" value="1"/>
</dbReference>
<dbReference type="PROSITE" id="PS50097">
    <property type="entry name" value="BTB"/>
    <property type="match status" value="1"/>
</dbReference>
<dbReference type="InterPro" id="IPR011333">
    <property type="entry name" value="SKP1/BTB/POZ_sf"/>
</dbReference>
<dbReference type="InterPro" id="IPR006571">
    <property type="entry name" value="TLDc_dom"/>
</dbReference>
<dbReference type="Pfam" id="PF00651">
    <property type="entry name" value="BTB"/>
    <property type="match status" value="1"/>
</dbReference>
<dbReference type="HOGENOM" id="CLU_021542_0_2_1"/>
<dbReference type="PROSITE" id="PS51886">
    <property type="entry name" value="TLDC"/>
    <property type="match status" value="1"/>
</dbReference>
<dbReference type="InterPro" id="IPR000210">
    <property type="entry name" value="BTB/POZ_dom"/>
</dbReference>
<dbReference type="SUPFAM" id="SSF54695">
    <property type="entry name" value="POZ domain"/>
    <property type="match status" value="1"/>
</dbReference>
<keyword evidence="4" id="KW-1185">Reference proteome</keyword>
<feature type="domain" description="BTB" evidence="1">
    <location>
        <begin position="22"/>
        <end position="95"/>
    </location>
</feature>
<gene>
    <name evidence="3" type="ORF">RirG_180600</name>
</gene>
<comment type="caution">
    <text evidence="3">The sequence shown here is derived from an EMBL/GenBank/DDBJ whole genome shotgun (WGS) entry which is preliminary data.</text>
</comment>
<dbReference type="PANTHER" id="PTHR46306">
    <property type="entry name" value="BTB/POZ DOMAIN-CONTAINING PROTEIN 9"/>
    <property type="match status" value="1"/>
</dbReference>
<dbReference type="PANTHER" id="PTHR46306:SF1">
    <property type="entry name" value="BTB_POZ DOMAIN-CONTAINING PROTEIN 9"/>
    <property type="match status" value="1"/>
</dbReference>
<name>A0A015KKY0_RHIIW</name>
<evidence type="ECO:0000259" key="2">
    <source>
        <dbReference type="PROSITE" id="PS51886"/>
    </source>
</evidence>
<dbReference type="AlphaFoldDB" id="A0A015KKY0"/>
<dbReference type="CDD" id="cd18186">
    <property type="entry name" value="BTB_POZ_ZBTB_KLHL-like"/>
    <property type="match status" value="1"/>
</dbReference>
<dbReference type="InterPro" id="IPR052407">
    <property type="entry name" value="BTB_POZ_domain_cont_9"/>
</dbReference>
<protein>
    <recommendedName>
        <fullName evidence="5">Kelch-like protein 17</fullName>
    </recommendedName>
</protein>
<dbReference type="SMART" id="SM00225">
    <property type="entry name" value="BTB"/>
    <property type="match status" value="1"/>
</dbReference>
<accession>A0A015KKY0</accession>
<organism evidence="3 4">
    <name type="scientific">Rhizophagus irregularis (strain DAOM 197198w)</name>
    <name type="common">Glomus intraradices</name>
    <dbReference type="NCBI Taxonomy" id="1432141"/>
    <lineage>
        <taxon>Eukaryota</taxon>
        <taxon>Fungi</taxon>
        <taxon>Fungi incertae sedis</taxon>
        <taxon>Mucoromycota</taxon>
        <taxon>Glomeromycotina</taxon>
        <taxon>Glomeromycetes</taxon>
        <taxon>Glomerales</taxon>
        <taxon>Glomeraceae</taxon>
        <taxon>Rhizophagus</taxon>
    </lineage>
</organism>
<dbReference type="Pfam" id="PF07707">
    <property type="entry name" value="BACK"/>
    <property type="match status" value="1"/>
</dbReference>
<evidence type="ECO:0000259" key="1">
    <source>
        <dbReference type="PROSITE" id="PS50097"/>
    </source>
</evidence>
<reference evidence="3 4" key="1">
    <citation type="submission" date="2014-02" db="EMBL/GenBank/DDBJ databases">
        <title>Single nucleus genome sequencing reveals high similarity among nuclei of an endomycorrhizal fungus.</title>
        <authorList>
            <person name="Lin K."/>
            <person name="Geurts R."/>
            <person name="Zhang Z."/>
            <person name="Limpens E."/>
            <person name="Saunders D.G."/>
            <person name="Mu D."/>
            <person name="Pang E."/>
            <person name="Cao H."/>
            <person name="Cha H."/>
            <person name="Lin T."/>
            <person name="Zhou Q."/>
            <person name="Shang Y."/>
            <person name="Li Y."/>
            <person name="Ivanov S."/>
            <person name="Sharma T."/>
            <person name="Velzen R.V."/>
            <person name="Ruijter N.D."/>
            <person name="Aanen D.K."/>
            <person name="Win J."/>
            <person name="Kamoun S."/>
            <person name="Bisseling T."/>
            <person name="Huang S."/>
        </authorList>
    </citation>
    <scope>NUCLEOTIDE SEQUENCE [LARGE SCALE GENOMIC DNA]</scope>
    <source>
        <strain evidence="4">DAOM197198w</strain>
    </source>
</reference>
<dbReference type="InterPro" id="IPR011705">
    <property type="entry name" value="BACK"/>
</dbReference>
<sequence length="483" mass="57060">MSIFLSKLSQNYLELLIDDEYYDITIEIGEDPDVKFFRAHMNILYYRSPYLRQILTPSKKNNDNGLTHVKLPNTSPEIFQIILKYIYGGILSLDNQDTFENFEVLITAEKLLLQELVDYLQKHFIENESEWMEQHFELIYRTSFQSNHLLELQQFCLDFMEKSPEKIFKSFDFTSLPEKPLVQLIKRDDLQMKEIEIWEHLLNWGLAQNQTLDPDPNTPNKWSDDDFQTLKNILQNCLPFIRFFSLSSKEFLQKVRPYKKLLEKQLYEDLLNSHLNPDGKPSDNILLPRTVKNDEIIDSEIVNLNIVSTISRWIDKIDNNNFAHLRELYLPYKFQLLLRGSSDGFSPKTFHTLCDGKSITVAFIKVKETEEILGGYNPIKWVSSSDLTYGKTKDSFIFSFKNKNNFKDPIISNVKNIDYALNYHANYGPCFGSSDLITYNSNEDRDYDTNYCNECHYEKKIRDTETRFSIEDYEVYQIIKRQV</sequence>
<dbReference type="SMART" id="SM00584">
    <property type="entry name" value="TLDc"/>
    <property type="match status" value="1"/>
</dbReference>
<dbReference type="EMBL" id="JEMT01025944">
    <property type="protein sequence ID" value="EXX60371.1"/>
    <property type="molecule type" value="Genomic_DNA"/>
</dbReference>
<evidence type="ECO:0000313" key="4">
    <source>
        <dbReference type="Proteomes" id="UP000022910"/>
    </source>
</evidence>
<feature type="domain" description="TLDc" evidence="2">
    <location>
        <begin position="300"/>
        <end position="479"/>
    </location>
</feature>
<dbReference type="GO" id="GO:0005737">
    <property type="term" value="C:cytoplasm"/>
    <property type="evidence" value="ECO:0007669"/>
    <property type="project" value="TreeGrafter"/>
</dbReference>
<evidence type="ECO:0008006" key="5">
    <source>
        <dbReference type="Google" id="ProtNLM"/>
    </source>
</evidence>
<evidence type="ECO:0000313" key="3">
    <source>
        <dbReference type="EMBL" id="EXX60371.1"/>
    </source>
</evidence>
<dbReference type="Gene3D" id="3.30.710.10">
    <property type="entry name" value="Potassium Channel Kv1.1, Chain A"/>
    <property type="match status" value="1"/>
</dbReference>
<dbReference type="Gene3D" id="1.25.40.420">
    <property type="match status" value="1"/>
</dbReference>
<dbReference type="Proteomes" id="UP000022910">
    <property type="component" value="Unassembled WGS sequence"/>
</dbReference>